<dbReference type="AlphaFoldDB" id="A0A4V3D919"/>
<evidence type="ECO:0000256" key="2">
    <source>
        <dbReference type="PIRSR" id="PIRSR613078-2"/>
    </source>
</evidence>
<dbReference type="PANTHER" id="PTHR48100:SF62">
    <property type="entry name" value="GLUCOSYL-3-PHOSPHOGLYCERATE PHOSPHATASE"/>
    <property type="match status" value="1"/>
</dbReference>
<dbReference type="SUPFAM" id="SSF53254">
    <property type="entry name" value="Phosphoglycerate mutase-like"/>
    <property type="match status" value="1"/>
</dbReference>
<feature type="binding site" evidence="2">
    <location>
        <position position="60"/>
    </location>
    <ligand>
        <name>substrate</name>
    </ligand>
</feature>
<keyword evidence="4" id="KW-1185">Reference proteome</keyword>
<dbReference type="Proteomes" id="UP000295705">
    <property type="component" value="Unassembled WGS sequence"/>
</dbReference>
<name>A0A4V3D919_9PSEU</name>
<dbReference type="Pfam" id="PF00300">
    <property type="entry name" value="His_Phos_1"/>
    <property type="match status" value="1"/>
</dbReference>
<sequence length="204" mass="22220">MSLHRLVLARHGRTMWNAESRMQGRLDPDLDEVGRAQALAAAPLLAAYEPALLVASDQVRAWRTAEAVAKESALVPRPEPRLRETSLGDWEGLTGSEVEAGWPGGLEAWRTDPAWAPPGGESRVDVAERAFPVVAELDAELGGSDERQTAMVVAHGGTIGALTASALAWPIEAWHSLSPLHNCAWAILEHRIDRWRLRAWGLHA</sequence>
<evidence type="ECO:0000313" key="4">
    <source>
        <dbReference type="Proteomes" id="UP000295705"/>
    </source>
</evidence>
<proteinExistence type="predicted"/>
<dbReference type="RefSeq" id="WP_133828259.1">
    <property type="nucleotide sequence ID" value="NZ_BAABHR010000066.1"/>
</dbReference>
<organism evidence="3 4">
    <name type="scientific">Actinomycetospora succinea</name>
    <dbReference type="NCBI Taxonomy" id="663603"/>
    <lineage>
        <taxon>Bacteria</taxon>
        <taxon>Bacillati</taxon>
        <taxon>Actinomycetota</taxon>
        <taxon>Actinomycetes</taxon>
        <taxon>Pseudonocardiales</taxon>
        <taxon>Pseudonocardiaceae</taxon>
        <taxon>Actinomycetospora</taxon>
    </lineage>
</organism>
<gene>
    <name evidence="3" type="ORF">EV188_106186</name>
</gene>
<dbReference type="GO" id="GO:0005737">
    <property type="term" value="C:cytoplasm"/>
    <property type="evidence" value="ECO:0007669"/>
    <property type="project" value="TreeGrafter"/>
</dbReference>
<dbReference type="Gene3D" id="3.40.50.1240">
    <property type="entry name" value="Phosphoglycerate mutase-like"/>
    <property type="match status" value="1"/>
</dbReference>
<evidence type="ECO:0000256" key="1">
    <source>
        <dbReference type="PIRSR" id="PIRSR613078-1"/>
    </source>
</evidence>
<feature type="binding site" evidence="2">
    <location>
        <begin position="10"/>
        <end position="17"/>
    </location>
    <ligand>
        <name>substrate</name>
    </ligand>
</feature>
<evidence type="ECO:0000313" key="3">
    <source>
        <dbReference type="EMBL" id="TDQ54039.1"/>
    </source>
</evidence>
<reference evidence="3 4" key="1">
    <citation type="submission" date="2019-03" db="EMBL/GenBank/DDBJ databases">
        <title>Genomic Encyclopedia of Type Strains, Phase IV (KMG-IV): sequencing the most valuable type-strain genomes for metagenomic binning, comparative biology and taxonomic classification.</title>
        <authorList>
            <person name="Goeker M."/>
        </authorList>
    </citation>
    <scope>NUCLEOTIDE SEQUENCE [LARGE SCALE GENOMIC DNA]</scope>
    <source>
        <strain evidence="3 4">DSM 45775</strain>
    </source>
</reference>
<accession>A0A4V3D919</accession>
<dbReference type="OrthoDB" id="9781415at2"/>
<comment type="caution">
    <text evidence="3">The sequence shown here is derived from an EMBL/GenBank/DDBJ whole genome shotgun (WGS) entry which is preliminary data.</text>
</comment>
<feature type="active site" description="Proton donor/acceptor" evidence="1">
    <location>
        <position position="84"/>
    </location>
</feature>
<dbReference type="EMBL" id="SNYO01000006">
    <property type="protein sequence ID" value="TDQ54039.1"/>
    <property type="molecule type" value="Genomic_DNA"/>
</dbReference>
<dbReference type="InterPro" id="IPR029033">
    <property type="entry name" value="His_PPase_superfam"/>
</dbReference>
<dbReference type="InterPro" id="IPR050275">
    <property type="entry name" value="PGM_Phosphatase"/>
</dbReference>
<dbReference type="InterPro" id="IPR013078">
    <property type="entry name" value="His_Pase_superF_clade-1"/>
</dbReference>
<dbReference type="CDD" id="cd07067">
    <property type="entry name" value="HP_PGM_like"/>
    <property type="match status" value="1"/>
</dbReference>
<protein>
    <submittedName>
        <fullName evidence="3">Glucosyl-3-phosphoglycerate phosphatase (Pgm family)</fullName>
    </submittedName>
</protein>
<dbReference type="GO" id="GO:0016791">
    <property type="term" value="F:phosphatase activity"/>
    <property type="evidence" value="ECO:0007669"/>
    <property type="project" value="TreeGrafter"/>
</dbReference>
<dbReference type="PANTHER" id="PTHR48100">
    <property type="entry name" value="BROAD-SPECIFICITY PHOSPHATASE YOR283W-RELATED"/>
    <property type="match status" value="1"/>
</dbReference>
<dbReference type="SMART" id="SM00855">
    <property type="entry name" value="PGAM"/>
    <property type="match status" value="1"/>
</dbReference>
<feature type="active site" description="Tele-phosphohistidine intermediate" evidence="1">
    <location>
        <position position="11"/>
    </location>
</feature>